<sequence>MNLTELKNFIFDLDGTLLDSSKEINKDTLETIKKLKKLGKRFSINTGRTPLISMKFMAQIEPDFPCSFCNGAIIYDWKNKQIISKKTIPHDNAKQIIDVLFSEQATTLIYTTEAIYYKHFVKESDWVSKLLHVNNKLEDEFKVNIQEMTNDFDVKKHEIFKIICITNEVKGNMDQIREKLSSLEDIYSLQSNGVILDIIPKDSDKGTGLNYIFDNGFAKIEDTCVFGDEKNDLPMFKVAKYRAVLGQAREEIKTEAQAMGQTWILDSNDNNGIGKFLEKTI</sequence>
<dbReference type="RefSeq" id="WP_216488514.1">
    <property type="nucleotide sequence ID" value="NZ_JAHMHH010000001.1"/>
</dbReference>
<evidence type="ECO:0000313" key="2">
    <source>
        <dbReference type="Proteomes" id="UP000718793"/>
    </source>
</evidence>
<dbReference type="PANTHER" id="PTHR10000:SF8">
    <property type="entry name" value="HAD SUPERFAMILY HYDROLASE-LIKE, TYPE 3"/>
    <property type="match status" value="1"/>
</dbReference>
<dbReference type="GO" id="GO:0016787">
    <property type="term" value="F:hydrolase activity"/>
    <property type="evidence" value="ECO:0007669"/>
    <property type="project" value="UniProtKB-KW"/>
</dbReference>
<dbReference type="InterPro" id="IPR000150">
    <property type="entry name" value="Cof"/>
</dbReference>
<dbReference type="NCBIfam" id="TIGR00099">
    <property type="entry name" value="Cof-subfamily"/>
    <property type="match status" value="1"/>
</dbReference>
<dbReference type="SFLD" id="SFLDS00003">
    <property type="entry name" value="Haloacid_Dehalogenase"/>
    <property type="match status" value="1"/>
</dbReference>
<dbReference type="InterPro" id="IPR006379">
    <property type="entry name" value="HAD-SF_hydro_IIB"/>
</dbReference>
<protein>
    <submittedName>
        <fullName evidence="1">HAD family hydrolase</fullName>
    </submittedName>
</protein>
<dbReference type="SFLD" id="SFLDG01140">
    <property type="entry name" value="C2.B:_Phosphomannomutase_and_P"/>
    <property type="match status" value="1"/>
</dbReference>
<keyword evidence="2" id="KW-1185">Reference proteome</keyword>
<gene>
    <name evidence="1" type="ORF">KQ875_01000</name>
</gene>
<dbReference type="NCBIfam" id="TIGR01484">
    <property type="entry name" value="HAD-SF-IIB"/>
    <property type="match status" value="1"/>
</dbReference>
<organism evidence="1 2">
    <name type="scientific">Mycoplasma zalophi</name>
    <dbReference type="NCBI Taxonomy" id="191287"/>
    <lineage>
        <taxon>Bacteria</taxon>
        <taxon>Bacillati</taxon>
        <taxon>Mycoplasmatota</taxon>
        <taxon>Mollicutes</taxon>
        <taxon>Mycoplasmataceae</taxon>
        <taxon>Mycoplasma</taxon>
    </lineage>
</organism>
<name>A0ABS6DPD3_9MOLU</name>
<proteinExistence type="predicted"/>
<keyword evidence="1" id="KW-0378">Hydrolase</keyword>
<dbReference type="EMBL" id="JAHMHH010000001">
    <property type="protein sequence ID" value="MBU4692175.1"/>
    <property type="molecule type" value="Genomic_DNA"/>
</dbReference>
<dbReference type="Pfam" id="PF08282">
    <property type="entry name" value="Hydrolase_3"/>
    <property type="match status" value="1"/>
</dbReference>
<accession>A0ABS6DPD3</accession>
<reference evidence="1" key="1">
    <citation type="submission" date="2021-06" db="EMBL/GenBank/DDBJ databases">
        <title>Novel Mycoplasma species detected in California sea lions (Zalophus californianus) from the USA.</title>
        <authorList>
            <person name="Volokhov D.V."/>
            <person name="Furtak V.A."/>
            <person name="Zagorodnyaya T.A."/>
        </authorList>
    </citation>
    <scope>NUCLEOTIDE SEQUENCE [LARGE SCALE GENOMIC DNA]</scope>
    <source>
        <strain evidence="1">CSL 5346</strain>
    </source>
</reference>
<evidence type="ECO:0000313" key="1">
    <source>
        <dbReference type="EMBL" id="MBU4692175.1"/>
    </source>
</evidence>
<comment type="caution">
    <text evidence="1">The sequence shown here is derived from an EMBL/GenBank/DDBJ whole genome shotgun (WGS) entry which is preliminary data.</text>
</comment>
<dbReference type="PANTHER" id="PTHR10000">
    <property type="entry name" value="PHOSPHOSERINE PHOSPHATASE"/>
    <property type="match status" value="1"/>
</dbReference>
<dbReference type="Proteomes" id="UP000718793">
    <property type="component" value="Unassembled WGS sequence"/>
</dbReference>